<dbReference type="PROSITE" id="PS01071">
    <property type="entry name" value="GRPE"/>
    <property type="match status" value="1"/>
</dbReference>
<dbReference type="GO" id="GO:0005737">
    <property type="term" value="C:cytoplasm"/>
    <property type="evidence" value="ECO:0007669"/>
    <property type="project" value="UniProtKB-SubCell"/>
</dbReference>
<comment type="subunit">
    <text evidence="3 10">Homodimer.</text>
</comment>
<dbReference type="InterPro" id="IPR013805">
    <property type="entry name" value="GrpE_CC"/>
</dbReference>
<protein>
    <recommendedName>
        <fullName evidence="8 10">Protein GrpE</fullName>
    </recommendedName>
    <alternativeName>
        <fullName evidence="9 10">HSP-70 cofactor</fullName>
    </alternativeName>
</protein>
<evidence type="ECO:0000256" key="5">
    <source>
        <dbReference type="ARBA" id="ARBA00023016"/>
    </source>
</evidence>
<keyword evidence="5 10" id="KW-0346">Stress response</keyword>
<evidence type="ECO:0000256" key="8">
    <source>
        <dbReference type="ARBA" id="ARBA00072274"/>
    </source>
</evidence>
<evidence type="ECO:0000256" key="12">
    <source>
        <dbReference type="RuleBase" id="RU004478"/>
    </source>
</evidence>
<reference evidence="14" key="1">
    <citation type="submission" date="2018-01" db="EMBL/GenBank/DDBJ databases">
        <authorList>
            <person name="Regsiter A."/>
            <person name="William W."/>
        </authorList>
    </citation>
    <scope>NUCLEOTIDE SEQUENCE</scope>
    <source>
        <strain evidence="14">TRIP AH-1</strain>
    </source>
</reference>
<dbReference type="PANTHER" id="PTHR21237">
    <property type="entry name" value="GRPE PROTEIN"/>
    <property type="match status" value="1"/>
</dbReference>
<organism evidence="14">
    <name type="scientific">uncultured Desulfobacterium sp</name>
    <dbReference type="NCBI Taxonomy" id="201089"/>
    <lineage>
        <taxon>Bacteria</taxon>
        <taxon>Pseudomonadati</taxon>
        <taxon>Thermodesulfobacteriota</taxon>
        <taxon>Desulfobacteria</taxon>
        <taxon>Desulfobacterales</taxon>
        <taxon>Desulfobacteriaceae</taxon>
        <taxon>Desulfobacterium</taxon>
        <taxon>environmental samples</taxon>
    </lineage>
</organism>
<comment type="function">
    <text evidence="7 10 11">Participates actively in the response to hyperosmotic and heat shock by preventing the aggregation of stress-denatured proteins, in association with DnaK and GrpE. It is the nucleotide exchange factor for DnaK and may function as a thermosensor. Unfolded proteins bind initially to DnaJ; upon interaction with the DnaJ-bound protein, DnaK hydrolyzes its bound ATP, resulting in the formation of a stable complex. GrpE releases ADP from DnaK; ATP binding to DnaK triggers the release of the substrate protein, thus completing the reaction cycle. Several rounds of ATP-dependent interactions between DnaJ, DnaK and GrpE are required for fully efficient folding.</text>
</comment>
<evidence type="ECO:0000256" key="11">
    <source>
        <dbReference type="RuleBase" id="RU000639"/>
    </source>
</evidence>
<evidence type="ECO:0000313" key="14">
    <source>
        <dbReference type="EMBL" id="SPD71985.1"/>
    </source>
</evidence>
<dbReference type="InterPro" id="IPR000740">
    <property type="entry name" value="GrpE"/>
</dbReference>
<name>A0A445MRB3_9BACT</name>
<proteinExistence type="inferred from homology"/>
<dbReference type="HAMAP" id="MF_01151">
    <property type="entry name" value="GrpE"/>
    <property type="match status" value="1"/>
</dbReference>
<evidence type="ECO:0000256" key="9">
    <source>
        <dbReference type="ARBA" id="ARBA00076414"/>
    </source>
</evidence>
<dbReference type="InterPro" id="IPR009012">
    <property type="entry name" value="GrpE_head"/>
</dbReference>
<dbReference type="GO" id="GO:0051082">
    <property type="term" value="F:unfolded protein binding"/>
    <property type="evidence" value="ECO:0007669"/>
    <property type="project" value="TreeGrafter"/>
</dbReference>
<dbReference type="Gene3D" id="3.90.20.20">
    <property type="match status" value="1"/>
</dbReference>
<dbReference type="NCBIfam" id="NF010748">
    <property type="entry name" value="PRK14150.1"/>
    <property type="match status" value="1"/>
</dbReference>
<evidence type="ECO:0000256" key="7">
    <source>
        <dbReference type="ARBA" id="ARBA00053401"/>
    </source>
</evidence>
<dbReference type="SUPFAM" id="SSF58014">
    <property type="entry name" value="Coiled-coil domain of nucleotide exchange factor GrpE"/>
    <property type="match status" value="1"/>
</dbReference>
<feature type="compositionally biased region" description="Basic and acidic residues" evidence="13">
    <location>
        <begin position="1"/>
        <end position="24"/>
    </location>
</feature>
<evidence type="ECO:0000256" key="10">
    <source>
        <dbReference type="HAMAP-Rule" id="MF_01151"/>
    </source>
</evidence>
<dbReference type="PRINTS" id="PR00773">
    <property type="entry name" value="GRPEPROTEIN"/>
</dbReference>
<feature type="compositionally biased region" description="Basic and acidic residues" evidence="13">
    <location>
        <begin position="33"/>
        <end position="44"/>
    </location>
</feature>
<keyword evidence="4 10" id="KW-0963">Cytoplasm</keyword>
<sequence length="207" mass="23501">MVHIKLKDQEKKEDMKTTNSKVEEVDSVDESPGEDKAEAKADKDIPLEDMKKAELIEKLRETQKTADKNYDLYIRSLAEIENLKKRFQKDKNDLAKYANESLIRQLLTVLDNMEKAISSSTDGNSVDAVREGVELTLKGLLDIMEKAGVKQVEAMGRPFDPNFHEALMEREAKDTESGTIIQELQKGYLLNDRLIRPSMVVVSKNNS</sequence>
<comment type="similarity">
    <text evidence="2 10 12">Belongs to the GrpE family.</text>
</comment>
<dbReference type="AlphaFoldDB" id="A0A445MRB3"/>
<dbReference type="Gene3D" id="2.30.22.10">
    <property type="entry name" value="Head domain of nucleotide exchange factor GrpE"/>
    <property type="match status" value="1"/>
</dbReference>
<accession>A0A445MRB3</accession>
<evidence type="ECO:0000256" key="13">
    <source>
        <dbReference type="SAM" id="MobiDB-lite"/>
    </source>
</evidence>
<dbReference type="FunFam" id="2.30.22.10:FF:000001">
    <property type="entry name" value="Protein GrpE"/>
    <property type="match status" value="1"/>
</dbReference>
<dbReference type="GO" id="GO:0000774">
    <property type="term" value="F:adenyl-nucleotide exchange factor activity"/>
    <property type="evidence" value="ECO:0007669"/>
    <property type="project" value="InterPro"/>
</dbReference>
<gene>
    <name evidence="10 14" type="primary">grpE</name>
    <name evidence="14" type="ORF">PITCH_A1150020</name>
</gene>
<dbReference type="SUPFAM" id="SSF51064">
    <property type="entry name" value="Head domain of nucleotide exchange factor GrpE"/>
    <property type="match status" value="1"/>
</dbReference>
<evidence type="ECO:0000256" key="1">
    <source>
        <dbReference type="ARBA" id="ARBA00004496"/>
    </source>
</evidence>
<evidence type="ECO:0000256" key="4">
    <source>
        <dbReference type="ARBA" id="ARBA00022490"/>
    </source>
</evidence>
<feature type="region of interest" description="Disordered" evidence="13">
    <location>
        <begin position="1"/>
        <end position="44"/>
    </location>
</feature>
<dbReference type="PANTHER" id="PTHR21237:SF23">
    <property type="entry name" value="GRPE PROTEIN HOMOLOG, MITOCHONDRIAL"/>
    <property type="match status" value="1"/>
</dbReference>
<dbReference type="Pfam" id="PF01025">
    <property type="entry name" value="GrpE"/>
    <property type="match status" value="1"/>
</dbReference>
<dbReference type="GO" id="GO:0006457">
    <property type="term" value="P:protein folding"/>
    <property type="evidence" value="ECO:0007669"/>
    <property type="project" value="InterPro"/>
</dbReference>
<evidence type="ECO:0000256" key="6">
    <source>
        <dbReference type="ARBA" id="ARBA00023186"/>
    </source>
</evidence>
<dbReference type="CDD" id="cd00446">
    <property type="entry name" value="GrpE"/>
    <property type="match status" value="1"/>
</dbReference>
<evidence type="ECO:0000256" key="2">
    <source>
        <dbReference type="ARBA" id="ARBA00009054"/>
    </source>
</evidence>
<dbReference type="GO" id="GO:0051087">
    <property type="term" value="F:protein-folding chaperone binding"/>
    <property type="evidence" value="ECO:0007669"/>
    <property type="project" value="InterPro"/>
</dbReference>
<dbReference type="EMBL" id="OJIN01000019">
    <property type="protein sequence ID" value="SPD71985.1"/>
    <property type="molecule type" value="Genomic_DNA"/>
</dbReference>
<comment type="subcellular location">
    <subcellularLocation>
        <location evidence="1 10">Cytoplasm</location>
    </subcellularLocation>
</comment>
<keyword evidence="6 10" id="KW-0143">Chaperone</keyword>
<dbReference type="GO" id="GO:0042803">
    <property type="term" value="F:protein homodimerization activity"/>
    <property type="evidence" value="ECO:0007669"/>
    <property type="project" value="InterPro"/>
</dbReference>
<evidence type="ECO:0000256" key="3">
    <source>
        <dbReference type="ARBA" id="ARBA00011738"/>
    </source>
</evidence>
<dbReference type="NCBIfam" id="NF010738">
    <property type="entry name" value="PRK14140.1"/>
    <property type="match status" value="1"/>
</dbReference>